<accession>A0A8D8KWB1</accession>
<dbReference type="EMBL" id="HBUE01343652">
    <property type="protein sequence ID" value="CAG6599594.1"/>
    <property type="molecule type" value="Transcribed_RNA"/>
</dbReference>
<protein>
    <submittedName>
        <fullName evidence="1">(northern house mosquito) hypothetical protein</fullName>
    </submittedName>
</protein>
<reference evidence="1" key="1">
    <citation type="submission" date="2021-05" db="EMBL/GenBank/DDBJ databases">
        <authorList>
            <person name="Alioto T."/>
            <person name="Alioto T."/>
            <person name="Gomez Garrido J."/>
        </authorList>
    </citation>
    <scope>NUCLEOTIDE SEQUENCE</scope>
</reference>
<dbReference type="EMBL" id="HBUE01236736">
    <property type="protein sequence ID" value="CAG6547400.1"/>
    <property type="molecule type" value="Transcribed_RNA"/>
</dbReference>
<dbReference type="EMBL" id="HBUE01102947">
    <property type="protein sequence ID" value="CAG6486157.1"/>
    <property type="molecule type" value="Transcribed_RNA"/>
</dbReference>
<dbReference type="AlphaFoldDB" id="A0A8D8KWB1"/>
<organism evidence="1">
    <name type="scientific">Culex pipiens</name>
    <name type="common">House mosquito</name>
    <dbReference type="NCBI Taxonomy" id="7175"/>
    <lineage>
        <taxon>Eukaryota</taxon>
        <taxon>Metazoa</taxon>
        <taxon>Ecdysozoa</taxon>
        <taxon>Arthropoda</taxon>
        <taxon>Hexapoda</taxon>
        <taxon>Insecta</taxon>
        <taxon>Pterygota</taxon>
        <taxon>Neoptera</taxon>
        <taxon>Endopterygota</taxon>
        <taxon>Diptera</taxon>
        <taxon>Nematocera</taxon>
        <taxon>Culicoidea</taxon>
        <taxon>Culicidae</taxon>
        <taxon>Culicinae</taxon>
        <taxon>Culicini</taxon>
        <taxon>Culex</taxon>
        <taxon>Culex</taxon>
    </lineage>
</organism>
<evidence type="ECO:0000313" key="1">
    <source>
        <dbReference type="EMBL" id="CAG6599594.1"/>
    </source>
</evidence>
<name>A0A8D8KWB1_CULPI</name>
<sequence>MSVAGRGSTVSAVRASVRTSVSGGCAVSSVATAMHRDAGHVGHAGSAADEQVSSALGRRGLGSVRVHHRNSVSTVTAAVTSMASGRGVSSVGSSSSVTAGSVATSVAGRSWGGISSVATAVAGLGRLVLGRGCWGVVGQGSDQGGGQDDQGAELVHDDAGFFWW</sequence>
<proteinExistence type="predicted"/>